<evidence type="ECO:0000313" key="4">
    <source>
        <dbReference type="Proteomes" id="UP001307849"/>
    </source>
</evidence>
<feature type="compositionally biased region" description="Low complexity" evidence="1">
    <location>
        <begin position="732"/>
        <end position="743"/>
    </location>
</feature>
<accession>A0AAN8N4S7</accession>
<feature type="region of interest" description="Disordered" evidence="1">
    <location>
        <begin position="558"/>
        <end position="607"/>
    </location>
</feature>
<feature type="compositionally biased region" description="Basic and acidic residues" evidence="1">
    <location>
        <begin position="722"/>
        <end position="731"/>
    </location>
</feature>
<comment type="caution">
    <text evidence="3">The sequence shown here is derived from an EMBL/GenBank/DDBJ whole genome shotgun (WGS) entry which is preliminary data.</text>
</comment>
<feature type="region of interest" description="Disordered" evidence="1">
    <location>
        <begin position="687"/>
        <end position="743"/>
    </location>
</feature>
<dbReference type="AlphaFoldDB" id="A0AAN8N4S7"/>
<proteinExistence type="predicted"/>
<gene>
    <name evidence="3" type="ORF">TWF506_009307</name>
</gene>
<keyword evidence="4" id="KW-1185">Reference proteome</keyword>
<feature type="compositionally biased region" description="Acidic residues" evidence="1">
    <location>
        <begin position="701"/>
        <end position="721"/>
    </location>
</feature>
<reference evidence="3 4" key="1">
    <citation type="submission" date="2019-10" db="EMBL/GenBank/DDBJ databases">
        <authorList>
            <person name="Palmer J.M."/>
        </authorList>
    </citation>
    <scope>NUCLEOTIDE SEQUENCE [LARGE SCALE GENOMIC DNA]</scope>
    <source>
        <strain evidence="3 4">TWF506</strain>
    </source>
</reference>
<feature type="region of interest" description="Disordered" evidence="1">
    <location>
        <begin position="198"/>
        <end position="261"/>
    </location>
</feature>
<feature type="signal peptide" evidence="2">
    <location>
        <begin position="1"/>
        <end position="23"/>
    </location>
</feature>
<dbReference type="Proteomes" id="UP001307849">
    <property type="component" value="Unassembled WGS sequence"/>
</dbReference>
<evidence type="ECO:0000256" key="2">
    <source>
        <dbReference type="SAM" id="SignalP"/>
    </source>
</evidence>
<feature type="compositionally biased region" description="Low complexity" evidence="1">
    <location>
        <begin position="223"/>
        <end position="233"/>
    </location>
</feature>
<name>A0AAN8N4S7_9PEZI</name>
<evidence type="ECO:0000313" key="3">
    <source>
        <dbReference type="EMBL" id="KAK6513141.1"/>
    </source>
</evidence>
<feature type="chain" id="PRO_5042961351" evidence="2">
    <location>
        <begin position="24"/>
        <end position="743"/>
    </location>
</feature>
<sequence length="743" mass="83848">MKSKIISTTAICLLSTLPNLVFASFEMAFDNYLYGEGRAPQYRAYDDQGCNRIPPITTDPRVIISIALRTTTVGLNTGYNTRPPPAIAFYFNPNPTGPGPHCIDSQLVMIGRYHDFADSQEFFFTPLPDITHFRVVDDEESYAWRMWDENVDGTNGDIGRIGTVVYATGEGWRTSVRNDIMVRDLEFDWTPVIRGGRDWVSSSGDSGVEEEEEEGEGEEEVVSEGGVSDSSSDPLALRRIPPRLNPVPEIEDVGGEDSLGFSPLRASRQSALGMDLDLLAFDGYDNLDQVDQFQSPPPLPQVDEEFGNPTEEEEVDRQERYHTERVFQLADLQQQQRRRAMMEPITDLERIVRVRNQQIDGGNYTPIPPSQRHRSYGDLVQSGWFIDSERELRARWQEYMTIAFLRFKERHGIGAEVSADRLTQRQRDLFVDFLRRDGTPMFFQETYMRPIINSHAQQQLINSFGPPPPSAVFQPDEQVADVRPNPFLRFDNDFEDAVQNGGSRQANQRNSNGRTLAAQQRYNQRMEQLRRQNEMANQRGFRINMVRDPQAAQVADLRRRRQQQQQQQRQFEGIPLNGFENPAGARSRIMRNQPGRRGGRGGPNRNLEDEIDAWDIIAAQDDDYEAGWNVPDLDLGRVAPGNDEPPAPVIAAGGGLQFGPLPAVNNNNNNNRPNWAVLQAPLQIPRMFWSPPPSPSTEPGDNVEDVAEEEEEEEEGIGEGEEGPRFGRFDSDASGSGSSPANE</sequence>
<keyword evidence="2" id="KW-0732">Signal</keyword>
<evidence type="ECO:0000256" key="1">
    <source>
        <dbReference type="SAM" id="MobiDB-lite"/>
    </source>
</evidence>
<organism evidence="3 4">
    <name type="scientific">Arthrobotrys conoides</name>
    <dbReference type="NCBI Taxonomy" id="74498"/>
    <lineage>
        <taxon>Eukaryota</taxon>
        <taxon>Fungi</taxon>
        <taxon>Dikarya</taxon>
        <taxon>Ascomycota</taxon>
        <taxon>Pezizomycotina</taxon>
        <taxon>Orbiliomycetes</taxon>
        <taxon>Orbiliales</taxon>
        <taxon>Orbiliaceae</taxon>
        <taxon>Arthrobotrys</taxon>
    </lineage>
</organism>
<protein>
    <submittedName>
        <fullName evidence="3">Uncharacterized protein</fullName>
    </submittedName>
</protein>
<dbReference type="EMBL" id="JAVHJM010000006">
    <property type="protein sequence ID" value="KAK6513141.1"/>
    <property type="molecule type" value="Genomic_DNA"/>
</dbReference>
<feature type="compositionally biased region" description="Acidic residues" evidence="1">
    <location>
        <begin position="207"/>
        <end position="222"/>
    </location>
</feature>